<dbReference type="AlphaFoldDB" id="A0A6A5ZVV4"/>
<accession>A0A6A5ZVV4</accession>
<reference evidence="1" key="1">
    <citation type="journal article" date="2020" name="Stud. Mycol.">
        <title>101 Dothideomycetes genomes: a test case for predicting lifestyles and emergence of pathogens.</title>
        <authorList>
            <person name="Haridas S."/>
            <person name="Albert R."/>
            <person name="Binder M."/>
            <person name="Bloem J."/>
            <person name="Labutti K."/>
            <person name="Salamov A."/>
            <person name="Andreopoulos B."/>
            <person name="Baker S."/>
            <person name="Barry K."/>
            <person name="Bills G."/>
            <person name="Bluhm B."/>
            <person name="Cannon C."/>
            <person name="Castanera R."/>
            <person name="Culley D."/>
            <person name="Daum C."/>
            <person name="Ezra D."/>
            <person name="Gonzalez J."/>
            <person name="Henrissat B."/>
            <person name="Kuo A."/>
            <person name="Liang C."/>
            <person name="Lipzen A."/>
            <person name="Lutzoni F."/>
            <person name="Magnuson J."/>
            <person name="Mondo S."/>
            <person name="Nolan M."/>
            <person name="Ohm R."/>
            <person name="Pangilinan J."/>
            <person name="Park H.-J."/>
            <person name="Ramirez L."/>
            <person name="Alfaro M."/>
            <person name="Sun H."/>
            <person name="Tritt A."/>
            <person name="Yoshinaga Y."/>
            <person name="Zwiers L.-H."/>
            <person name="Turgeon B."/>
            <person name="Goodwin S."/>
            <person name="Spatafora J."/>
            <person name="Crous P."/>
            <person name="Grigoriev I."/>
        </authorList>
    </citation>
    <scope>NUCLEOTIDE SEQUENCE</scope>
    <source>
        <strain evidence="1">CBS 119687</strain>
    </source>
</reference>
<proteinExistence type="predicted"/>
<keyword evidence="2" id="KW-1185">Reference proteome</keyword>
<dbReference type="EMBL" id="ML977524">
    <property type="protein sequence ID" value="KAF2123659.1"/>
    <property type="molecule type" value="Genomic_DNA"/>
</dbReference>
<sequence>MQHSCTDSHHRIDLFWQDGGHGHNTGKVYSRSPTDVQLQDPEAKTYVWTNERRVRLTVNGTHLVGSSGQLLLSVEGIRYIAHEAAVPYSLDAVLQEQPCMKMDWNVDIDALMSARPMESVGVADLEKPGIKFLDFGASEPATLCHDTKLMSYTAITALTPEFELPKETIAGFYHATALYIDPSQALER</sequence>
<name>A0A6A5ZVV4_9PLEO</name>
<dbReference type="GeneID" id="54413614"/>
<evidence type="ECO:0000313" key="1">
    <source>
        <dbReference type="EMBL" id="KAF2123659.1"/>
    </source>
</evidence>
<dbReference type="RefSeq" id="XP_033518053.1">
    <property type="nucleotide sequence ID" value="XM_033673182.1"/>
</dbReference>
<evidence type="ECO:0000313" key="2">
    <source>
        <dbReference type="Proteomes" id="UP000799771"/>
    </source>
</evidence>
<organism evidence="1 2">
    <name type="scientific">Dothidotthia symphoricarpi CBS 119687</name>
    <dbReference type="NCBI Taxonomy" id="1392245"/>
    <lineage>
        <taxon>Eukaryota</taxon>
        <taxon>Fungi</taxon>
        <taxon>Dikarya</taxon>
        <taxon>Ascomycota</taxon>
        <taxon>Pezizomycotina</taxon>
        <taxon>Dothideomycetes</taxon>
        <taxon>Pleosporomycetidae</taxon>
        <taxon>Pleosporales</taxon>
        <taxon>Dothidotthiaceae</taxon>
        <taxon>Dothidotthia</taxon>
    </lineage>
</organism>
<protein>
    <submittedName>
        <fullName evidence="1">Uncharacterized protein</fullName>
    </submittedName>
</protein>
<gene>
    <name evidence="1" type="ORF">P153DRAFT_435814</name>
</gene>
<dbReference type="Proteomes" id="UP000799771">
    <property type="component" value="Unassembled WGS sequence"/>
</dbReference>